<keyword evidence="7 12" id="KW-0662">Pyridine nucleotide biosynthesis</keyword>
<comment type="similarity">
    <text evidence="3 12">Belongs to the FAD-dependent oxidoreductase 2 family. NadB subfamily.</text>
</comment>
<dbReference type="NCBIfam" id="TIGR00551">
    <property type="entry name" value="nadB"/>
    <property type="match status" value="1"/>
</dbReference>
<evidence type="ECO:0000313" key="15">
    <source>
        <dbReference type="Proteomes" id="UP001597191"/>
    </source>
</evidence>
<evidence type="ECO:0000256" key="8">
    <source>
        <dbReference type="ARBA" id="ARBA00022827"/>
    </source>
</evidence>
<evidence type="ECO:0000256" key="1">
    <source>
        <dbReference type="ARBA" id="ARBA00001974"/>
    </source>
</evidence>
<dbReference type="SUPFAM" id="SSF56425">
    <property type="entry name" value="Succinate dehydrogenase/fumarate reductase flavoprotein, catalytic domain"/>
    <property type="match status" value="1"/>
</dbReference>
<evidence type="ECO:0000256" key="9">
    <source>
        <dbReference type="ARBA" id="ARBA00023002"/>
    </source>
</evidence>
<dbReference type="EMBL" id="JBHTOH010000017">
    <property type="protein sequence ID" value="MFD1410583.1"/>
    <property type="molecule type" value="Genomic_DNA"/>
</dbReference>
<dbReference type="InterPro" id="IPR003953">
    <property type="entry name" value="FAD-dep_OxRdtase_2_FAD-bd"/>
</dbReference>
<accession>A0ABW4BMT7</accession>
<dbReference type="EC" id="1.4.3.16" evidence="4 11"/>
<dbReference type="PANTHER" id="PTHR42716:SF2">
    <property type="entry name" value="L-ASPARTATE OXIDASE, CHLOROPLASTIC"/>
    <property type="match status" value="1"/>
</dbReference>
<dbReference type="GO" id="GO:0008734">
    <property type="term" value="F:L-aspartate oxidase activity"/>
    <property type="evidence" value="ECO:0007669"/>
    <property type="project" value="UniProtKB-EC"/>
</dbReference>
<comment type="cofactor">
    <cofactor evidence="1 12">
        <name>FAD</name>
        <dbReference type="ChEBI" id="CHEBI:57692"/>
    </cofactor>
</comment>
<comment type="caution">
    <text evidence="14">The sequence shown here is derived from an EMBL/GenBank/DDBJ whole genome shotgun (WGS) entry which is preliminary data.</text>
</comment>
<comment type="pathway">
    <text evidence="2 12">Cofactor biosynthesis; NAD(+) biosynthesis; iminoaspartate from L-aspartate (oxidase route): step 1/1.</text>
</comment>
<dbReference type="Proteomes" id="UP001597191">
    <property type="component" value="Unassembled WGS sequence"/>
</dbReference>
<comment type="catalytic activity">
    <reaction evidence="10">
        <text>L-aspartate + O2 = iminosuccinate + H2O2</text>
        <dbReference type="Rhea" id="RHEA:25876"/>
        <dbReference type="ChEBI" id="CHEBI:15379"/>
        <dbReference type="ChEBI" id="CHEBI:16240"/>
        <dbReference type="ChEBI" id="CHEBI:29991"/>
        <dbReference type="ChEBI" id="CHEBI:77875"/>
        <dbReference type="EC" id="1.4.3.16"/>
    </reaction>
    <physiologicalReaction direction="left-to-right" evidence="10">
        <dbReference type="Rhea" id="RHEA:25877"/>
    </physiologicalReaction>
</comment>
<dbReference type="RefSeq" id="WP_125649862.1">
    <property type="nucleotide sequence ID" value="NZ_JBHTOH010000017.1"/>
</dbReference>
<evidence type="ECO:0000256" key="7">
    <source>
        <dbReference type="ARBA" id="ARBA00022642"/>
    </source>
</evidence>
<evidence type="ECO:0000256" key="6">
    <source>
        <dbReference type="ARBA" id="ARBA00022630"/>
    </source>
</evidence>
<dbReference type="SUPFAM" id="SSF51905">
    <property type="entry name" value="FAD/NAD(P)-binding domain"/>
    <property type="match status" value="1"/>
</dbReference>
<keyword evidence="6 12" id="KW-0285">Flavoprotein</keyword>
<dbReference type="Pfam" id="PF00890">
    <property type="entry name" value="FAD_binding_2"/>
    <property type="match status" value="1"/>
</dbReference>
<keyword evidence="15" id="KW-1185">Reference proteome</keyword>
<comment type="function">
    <text evidence="12">Catalyzes the oxidation of L-aspartate to iminoaspartate.</text>
</comment>
<evidence type="ECO:0000256" key="12">
    <source>
        <dbReference type="RuleBase" id="RU362049"/>
    </source>
</evidence>
<dbReference type="Gene3D" id="3.90.700.10">
    <property type="entry name" value="Succinate dehydrogenase/fumarate reductase flavoprotein, catalytic domain"/>
    <property type="match status" value="1"/>
</dbReference>
<dbReference type="Gene3D" id="3.50.50.60">
    <property type="entry name" value="FAD/NAD(P)-binding domain"/>
    <property type="match status" value="1"/>
</dbReference>
<reference evidence="15" key="1">
    <citation type="journal article" date="2019" name="Int. J. Syst. Evol. Microbiol.">
        <title>The Global Catalogue of Microorganisms (GCM) 10K type strain sequencing project: providing services to taxonomists for standard genome sequencing and annotation.</title>
        <authorList>
            <consortium name="The Broad Institute Genomics Platform"/>
            <consortium name="The Broad Institute Genome Sequencing Center for Infectious Disease"/>
            <person name="Wu L."/>
            <person name="Ma J."/>
        </authorList>
    </citation>
    <scope>NUCLEOTIDE SEQUENCE [LARGE SCALE GENOMIC DNA]</scope>
    <source>
        <strain evidence="15">CCM 8937</strain>
    </source>
</reference>
<evidence type="ECO:0000256" key="2">
    <source>
        <dbReference type="ARBA" id="ARBA00004950"/>
    </source>
</evidence>
<dbReference type="InterPro" id="IPR005288">
    <property type="entry name" value="NadB"/>
</dbReference>
<dbReference type="InterPro" id="IPR027477">
    <property type="entry name" value="Succ_DH/fumarate_Rdtase_cat_sf"/>
</dbReference>
<evidence type="ECO:0000256" key="11">
    <source>
        <dbReference type="NCBIfam" id="TIGR00551"/>
    </source>
</evidence>
<dbReference type="InterPro" id="IPR036188">
    <property type="entry name" value="FAD/NAD-bd_sf"/>
</dbReference>
<organism evidence="14 15">
    <name type="scientific">Lapidilactobacillus gannanensis</name>
    <dbReference type="NCBI Taxonomy" id="2486002"/>
    <lineage>
        <taxon>Bacteria</taxon>
        <taxon>Bacillati</taxon>
        <taxon>Bacillota</taxon>
        <taxon>Bacilli</taxon>
        <taxon>Lactobacillales</taxon>
        <taxon>Lactobacillaceae</taxon>
        <taxon>Lapidilactobacillus</taxon>
    </lineage>
</organism>
<keyword evidence="9 12" id="KW-0560">Oxidoreductase</keyword>
<dbReference type="PROSITE" id="PS51257">
    <property type="entry name" value="PROKAR_LIPOPROTEIN"/>
    <property type="match status" value="1"/>
</dbReference>
<protein>
    <recommendedName>
        <fullName evidence="5 11">L-aspartate oxidase</fullName>
        <ecNumber evidence="4 11">1.4.3.16</ecNumber>
    </recommendedName>
</protein>
<name>A0ABW4BMT7_9LACO</name>
<evidence type="ECO:0000313" key="14">
    <source>
        <dbReference type="EMBL" id="MFD1410583.1"/>
    </source>
</evidence>
<proteinExistence type="inferred from homology"/>
<dbReference type="PRINTS" id="PR00368">
    <property type="entry name" value="FADPNR"/>
</dbReference>
<evidence type="ECO:0000256" key="3">
    <source>
        <dbReference type="ARBA" id="ARBA00008562"/>
    </source>
</evidence>
<comment type="subcellular location">
    <subcellularLocation>
        <location evidence="12">Cytoplasm</location>
    </subcellularLocation>
</comment>
<evidence type="ECO:0000256" key="10">
    <source>
        <dbReference type="ARBA" id="ARBA00048305"/>
    </source>
</evidence>
<dbReference type="PANTHER" id="PTHR42716">
    <property type="entry name" value="L-ASPARTATE OXIDASE"/>
    <property type="match status" value="1"/>
</dbReference>
<feature type="domain" description="FAD-dependent oxidoreductase 2 FAD-binding" evidence="13">
    <location>
        <begin position="5"/>
        <end position="369"/>
    </location>
</feature>
<evidence type="ECO:0000256" key="4">
    <source>
        <dbReference type="ARBA" id="ARBA00012173"/>
    </source>
</evidence>
<sequence>MKRRVLIIGAGLAGCYLATQLQTSCDVIIITKGTRNDSDSMLAQGGIAAALATNDSPAQHAEDTLAAGQYHNSLAAVEQLVTTGPSLISQLIKQGMTFDHQANGQLDFGLEGAHRHHRILHANGDQTGAALTSFVQQQVQQIHWLTQTTVLELIVKEHQCCGVLVRHSNTQKTEILPADVVVLATGGLGNLYPYTTNDATVTGDGFALAQRAQVAITDMAYVQFHPTLLMINHHCDGLITEAIRGAGAHLVDENNHRIMATFPQQDLAPRDVVARQLTAWQAQGHQLFLDISPVSNFEQRFIGVTANLDRRQIPFRQTQRIPVQPGAHFMMGGIRTDLNGQTSLPGLFAIGEVACNGVHGANRLASNSLLDCLVSAAKASQTIKDGPNLLQPLNLTALALQPQRSGPITQVSVPSLTELQKRAWQQLGIVRQPAALHDFLNWLAPYQLSKLCPAQLTDSQLTVVNLGLCAQLIAKSALAEPTNLGANYLVRES</sequence>
<evidence type="ECO:0000256" key="5">
    <source>
        <dbReference type="ARBA" id="ARBA00021901"/>
    </source>
</evidence>
<gene>
    <name evidence="14" type="primary">nadB</name>
    <name evidence="14" type="ORF">ACFQ4R_02960</name>
</gene>
<keyword evidence="8 12" id="KW-0274">FAD</keyword>
<evidence type="ECO:0000259" key="13">
    <source>
        <dbReference type="Pfam" id="PF00890"/>
    </source>
</evidence>